<accession>A0A4V5N6S8</accession>
<evidence type="ECO:0000256" key="3">
    <source>
        <dbReference type="ARBA" id="ARBA00022801"/>
    </source>
</evidence>
<dbReference type="GO" id="GO:0006508">
    <property type="term" value="P:proteolysis"/>
    <property type="evidence" value="ECO:0007669"/>
    <property type="project" value="UniProtKB-KW"/>
</dbReference>
<dbReference type="SUPFAM" id="SSF53182">
    <property type="entry name" value="Pyrrolidone carboxyl peptidase (pyroglutamate aminopeptidase)"/>
    <property type="match status" value="1"/>
</dbReference>
<organism evidence="5 6">
    <name type="scientific">Salinomyces thailandicus</name>
    <dbReference type="NCBI Taxonomy" id="706561"/>
    <lineage>
        <taxon>Eukaryota</taxon>
        <taxon>Fungi</taxon>
        <taxon>Dikarya</taxon>
        <taxon>Ascomycota</taxon>
        <taxon>Pezizomycotina</taxon>
        <taxon>Dothideomycetes</taxon>
        <taxon>Dothideomycetidae</taxon>
        <taxon>Mycosphaerellales</taxon>
        <taxon>Teratosphaeriaceae</taxon>
        <taxon>Salinomyces</taxon>
    </lineage>
</organism>
<dbReference type="EMBL" id="NAJL01000025">
    <property type="protein sequence ID" value="TKA27059.1"/>
    <property type="molecule type" value="Genomic_DNA"/>
</dbReference>
<dbReference type="InterPro" id="IPR036440">
    <property type="entry name" value="Peptidase_C15-like_sf"/>
</dbReference>
<proteinExistence type="inferred from homology"/>
<evidence type="ECO:0008006" key="7">
    <source>
        <dbReference type="Google" id="ProtNLM"/>
    </source>
</evidence>
<sequence>MPAQRTSTSHATGPGPERVITVLVTGFGPFQDKYPVNPSFEIARTLPQLLPRLASDRYAIQIITHHSPIRVCYEEARSLVPALLEAYQDTIDLVLHIGMASGRKFYAAERYAHRSNYDQHKDVDGHVPGIEEVQELFPDCPVMMETSLPYEDVLSGWQSAVLQMPEGSPAYGADCRPSEDAGHYLCDYTYFNSLAWYGRRNEQLEGGKAADRPVMFFHVPAESDEETLERGRAVAVALIRSMADAFVGFV</sequence>
<comment type="similarity">
    <text evidence="1">Belongs to the peptidase C15 family.</text>
</comment>
<dbReference type="PANTHER" id="PTHR23402:SF1">
    <property type="entry name" value="PYROGLUTAMYL-PEPTIDASE I"/>
    <property type="match status" value="1"/>
</dbReference>
<keyword evidence="2" id="KW-0645">Protease</keyword>
<dbReference type="Gene3D" id="3.40.630.20">
    <property type="entry name" value="Peptidase C15, pyroglutamyl peptidase I-like"/>
    <property type="match status" value="1"/>
</dbReference>
<keyword evidence="4" id="KW-0788">Thiol protease</keyword>
<keyword evidence="6" id="KW-1185">Reference proteome</keyword>
<evidence type="ECO:0000256" key="2">
    <source>
        <dbReference type="ARBA" id="ARBA00022670"/>
    </source>
</evidence>
<dbReference type="PANTHER" id="PTHR23402">
    <property type="entry name" value="PROTEASE FAMILY C15 PYROGLUTAMYL-PEPTIDASE I-RELATED"/>
    <property type="match status" value="1"/>
</dbReference>
<comment type="caution">
    <text evidence="5">The sequence shown here is derived from an EMBL/GenBank/DDBJ whole genome shotgun (WGS) entry which is preliminary data.</text>
</comment>
<reference evidence="5 6" key="1">
    <citation type="submission" date="2017-03" db="EMBL/GenBank/DDBJ databases">
        <title>Genomes of endolithic fungi from Antarctica.</title>
        <authorList>
            <person name="Coleine C."/>
            <person name="Masonjones S."/>
            <person name="Stajich J.E."/>
        </authorList>
    </citation>
    <scope>NUCLEOTIDE SEQUENCE [LARGE SCALE GENOMIC DNA]</scope>
    <source>
        <strain evidence="5 6">CCFEE 6315</strain>
    </source>
</reference>
<protein>
    <recommendedName>
        <fullName evidence="7">Peptidase C15, pyroglutamyl peptidase I-like protein</fullName>
    </recommendedName>
</protein>
<dbReference type="Pfam" id="PF01470">
    <property type="entry name" value="Peptidase_C15"/>
    <property type="match status" value="1"/>
</dbReference>
<dbReference type="InterPro" id="IPR016125">
    <property type="entry name" value="Peptidase_C15-like"/>
</dbReference>
<name>A0A4V5N6S8_9PEZI</name>
<dbReference type="Proteomes" id="UP000308549">
    <property type="component" value="Unassembled WGS sequence"/>
</dbReference>
<dbReference type="OrthoDB" id="407146at2759"/>
<evidence type="ECO:0000313" key="6">
    <source>
        <dbReference type="Proteomes" id="UP000308549"/>
    </source>
</evidence>
<keyword evidence="3" id="KW-0378">Hydrolase</keyword>
<evidence type="ECO:0000313" key="5">
    <source>
        <dbReference type="EMBL" id="TKA27059.1"/>
    </source>
</evidence>
<gene>
    <name evidence="5" type="ORF">B0A50_05250</name>
</gene>
<evidence type="ECO:0000256" key="4">
    <source>
        <dbReference type="ARBA" id="ARBA00022807"/>
    </source>
</evidence>
<evidence type="ECO:0000256" key="1">
    <source>
        <dbReference type="ARBA" id="ARBA00006641"/>
    </source>
</evidence>
<dbReference type="AlphaFoldDB" id="A0A4V5N6S8"/>
<dbReference type="GO" id="GO:0008234">
    <property type="term" value="F:cysteine-type peptidase activity"/>
    <property type="evidence" value="ECO:0007669"/>
    <property type="project" value="UniProtKB-KW"/>
</dbReference>